<name>A0A0M2PZM0_PROHO</name>
<dbReference type="AlphaFoldDB" id="A0A0M2PZM0"/>
<gene>
    <name evidence="2" type="ORF">PROH_10565</name>
</gene>
<dbReference type="RefSeq" id="WP_016922634.1">
    <property type="nucleotide sequence ID" value="NZ_KB235933.1"/>
</dbReference>
<feature type="transmembrane region" description="Helical" evidence="1">
    <location>
        <begin position="45"/>
        <end position="66"/>
    </location>
</feature>
<protein>
    <submittedName>
        <fullName evidence="2">Uncharacterized protein</fullName>
    </submittedName>
</protein>
<proteinExistence type="predicted"/>
<feature type="transmembrane region" description="Helical" evidence="1">
    <location>
        <begin position="73"/>
        <end position="95"/>
    </location>
</feature>
<dbReference type="OrthoDB" id="10016670at2"/>
<dbReference type="STRING" id="317619.GCA_000332315_00881"/>
<feature type="transmembrane region" description="Helical" evidence="1">
    <location>
        <begin position="9"/>
        <end position="33"/>
    </location>
</feature>
<keyword evidence="3" id="KW-1185">Reference proteome</keyword>
<dbReference type="EMBL" id="AJTX02000004">
    <property type="protein sequence ID" value="KKJ00154.1"/>
    <property type="molecule type" value="Genomic_DNA"/>
</dbReference>
<sequence length="136" mass="15251">MKFLNFLRWIFFIPLGLVASALAGTLATLLLTIIGKAGYFGGASWYVWLINGLVTAYSLAWVSFYIAPKITRFCKWFIVGLMLVMGVSTFILVPAMNIERVQMTSGVSMTMMSFIMASWSPEEIERNLGLYNKKQG</sequence>
<keyword evidence="1" id="KW-0812">Transmembrane</keyword>
<evidence type="ECO:0000256" key="1">
    <source>
        <dbReference type="SAM" id="Phobius"/>
    </source>
</evidence>
<keyword evidence="1" id="KW-0472">Membrane</keyword>
<organism evidence="2 3">
    <name type="scientific">Prochlorothrix hollandica PCC 9006 = CALU 1027</name>
    <dbReference type="NCBI Taxonomy" id="317619"/>
    <lineage>
        <taxon>Bacteria</taxon>
        <taxon>Bacillati</taxon>
        <taxon>Cyanobacteriota</taxon>
        <taxon>Cyanophyceae</taxon>
        <taxon>Prochlorotrichales</taxon>
        <taxon>Prochlorotrichaceae</taxon>
        <taxon>Prochlorothrix</taxon>
    </lineage>
</organism>
<comment type="caution">
    <text evidence="2">The sequence shown here is derived from an EMBL/GenBank/DDBJ whole genome shotgun (WGS) entry which is preliminary data.</text>
</comment>
<evidence type="ECO:0000313" key="3">
    <source>
        <dbReference type="Proteomes" id="UP000034681"/>
    </source>
</evidence>
<dbReference type="Proteomes" id="UP000034681">
    <property type="component" value="Unassembled WGS sequence"/>
</dbReference>
<evidence type="ECO:0000313" key="2">
    <source>
        <dbReference type="EMBL" id="KKJ00154.1"/>
    </source>
</evidence>
<accession>A0A0M2PZM0</accession>
<keyword evidence="1" id="KW-1133">Transmembrane helix</keyword>
<reference evidence="2" key="1">
    <citation type="submission" date="2012-04" db="EMBL/GenBank/DDBJ databases">
        <authorList>
            <person name="Borisov I.G."/>
            <person name="Ivanikova N.V."/>
            <person name="Pinevich A.V."/>
        </authorList>
    </citation>
    <scope>NUCLEOTIDE SEQUENCE</scope>
    <source>
        <strain evidence="2">CALU 1027</strain>
    </source>
</reference>